<dbReference type="EMBL" id="CP045489">
    <property type="protein sequence ID" value="QFU84276.1"/>
    <property type="molecule type" value="Genomic_DNA"/>
</dbReference>
<dbReference type="Proteomes" id="UP000326170">
    <property type="component" value="Plasmid unnamed1"/>
</dbReference>
<protein>
    <recommendedName>
        <fullName evidence="3">EVE domain-containing protein</fullName>
    </recommendedName>
</protein>
<name>A0A5P9P838_9EURY</name>
<gene>
    <name evidence="1" type="ORF">GCU68_16990</name>
</gene>
<sequence length="188" mass="21838">MTDDEDVELYIAPCSREHKEHTYRYFRETVLNPVSPDHFEPLREAGFETPTSIWGVVSGNRTHWESIDQGDALVFYTKSGMYTHAAVVTHTEKNQELAEELWEPYDGGRIVADKEEPWSFMIYLDRVRRIDLPAEELHEALGYSMEYPQGFMRPTDERFETLRAKHGSVRSFLDSYIPPTSPGLFETV</sequence>
<dbReference type="KEGG" id="nas:GCU68_16990"/>
<evidence type="ECO:0000313" key="1">
    <source>
        <dbReference type="EMBL" id="QFU84276.1"/>
    </source>
</evidence>
<dbReference type="RefSeq" id="WP_152943806.1">
    <property type="nucleotide sequence ID" value="NZ_CP045489.1"/>
</dbReference>
<keyword evidence="2" id="KW-1185">Reference proteome</keyword>
<organism evidence="1 2">
    <name type="scientific">Natronorubrum aibiense</name>
    <dbReference type="NCBI Taxonomy" id="348826"/>
    <lineage>
        <taxon>Archaea</taxon>
        <taxon>Methanobacteriati</taxon>
        <taxon>Methanobacteriota</taxon>
        <taxon>Stenosarchaea group</taxon>
        <taxon>Halobacteria</taxon>
        <taxon>Halobacteriales</taxon>
        <taxon>Natrialbaceae</taxon>
        <taxon>Natronorubrum</taxon>
    </lineage>
</organism>
<accession>A0A5P9P838</accession>
<reference evidence="1 2" key="1">
    <citation type="journal article" date="2007" name="Int. J. Syst. Evol. Microbiol.">
        <title>Natronorubrum sulfidifaciens sp. nov., an extremely haloalkaliphilic archaeon isolated from Aiding salt lake in Xin-Jiang, China.</title>
        <authorList>
            <person name="Cui H.L."/>
            <person name="Tohty D."/>
            <person name="Liu H.C."/>
            <person name="Liu S.J."/>
            <person name="Oren A."/>
            <person name="Zhou P.J."/>
        </authorList>
    </citation>
    <scope>NUCLEOTIDE SEQUENCE [LARGE SCALE GENOMIC DNA]</scope>
    <source>
        <strain evidence="1 2">7-3</strain>
        <plasmid evidence="1">unnamed1</plasmid>
    </source>
</reference>
<keyword evidence="1" id="KW-0614">Plasmid</keyword>
<geneLocation type="plasmid" evidence="1 2">
    <name>unnamed1</name>
</geneLocation>
<dbReference type="AlphaFoldDB" id="A0A5P9P838"/>
<dbReference type="OrthoDB" id="9837at2157"/>
<proteinExistence type="predicted"/>
<evidence type="ECO:0008006" key="3">
    <source>
        <dbReference type="Google" id="ProtNLM"/>
    </source>
</evidence>
<evidence type="ECO:0000313" key="2">
    <source>
        <dbReference type="Proteomes" id="UP000326170"/>
    </source>
</evidence>
<dbReference type="Gene3D" id="3.10.590.10">
    <property type="entry name" value="ph1033 like domains"/>
    <property type="match status" value="1"/>
</dbReference>
<dbReference type="GeneID" id="42302775"/>